<dbReference type="EMBL" id="MU070863">
    <property type="protein sequence ID" value="KAF5826518.1"/>
    <property type="molecule type" value="Genomic_DNA"/>
</dbReference>
<evidence type="ECO:0000256" key="1">
    <source>
        <dbReference type="ARBA" id="ARBA00004138"/>
    </source>
</evidence>
<keyword evidence="3" id="KW-0963">Cytoplasm</keyword>
<evidence type="ECO:0000256" key="2">
    <source>
        <dbReference type="ARBA" id="ARBA00004245"/>
    </source>
</evidence>
<name>A0ABQ7FVV5_DUNSA</name>
<comment type="subcellular location">
    <subcellularLocation>
        <location evidence="1">Cell projection</location>
        <location evidence="1">Cilium</location>
    </subcellularLocation>
    <subcellularLocation>
        <location evidence="2">Cytoplasm</location>
        <location evidence="2">Cytoskeleton</location>
    </subcellularLocation>
</comment>
<dbReference type="Pfam" id="PF14892">
    <property type="entry name" value="PIRC1_2"/>
    <property type="match status" value="1"/>
</dbReference>
<keyword evidence="4" id="KW-0206">Cytoskeleton</keyword>
<dbReference type="InterPro" id="IPR029044">
    <property type="entry name" value="Nucleotide-diphossugar_trans"/>
</dbReference>
<dbReference type="PANTHER" id="PTHR20899:SF1">
    <property type="entry name" value="PIERCER OF MICROTUBULE WALL 1 PROTEIN"/>
    <property type="match status" value="1"/>
</dbReference>
<comment type="caution">
    <text evidence="7">The sequence shown here is derived from an EMBL/GenBank/DDBJ whole genome shotgun (WGS) entry which is preliminary data.</text>
</comment>
<evidence type="ECO:0000313" key="7">
    <source>
        <dbReference type="EMBL" id="KAF5826518.1"/>
    </source>
</evidence>
<accession>A0ABQ7FVV5</accession>
<dbReference type="Proteomes" id="UP000815325">
    <property type="component" value="Unassembled WGS sequence"/>
</dbReference>
<dbReference type="PANTHER" id="PTHR20899">
    <property type="entry name" value="PIERCE HOMOLOG"/>
    <property type="match status" value="1"/>
</dbReference>
<reference evidence="7" key="1">
    <citation type="submission" date="2017-08" db="EMBL/GenBank/DDBJ databases">
        <authorList>
            <person name="Polle J.E."/>
            <person name="Barry K."/>
            <person name="Cushman J."/>
            <person name="Schmutz J."/>
            <person name="Tran D."/>
            <person name="Hathwaick L.T."/>
            <person name="Yim W.C."/>
            <person name="Jenkins J."/>
            <person name="Mckie-Krisberg Z.M."/>
            <person name="Prochnik S."/>
            <person name="Lindquist E."/>
            <person name="Dockter R.B."/>
            <person name="Adam C."/>
            <person name="Molina H."/>
            <person name="Bunkerborg J."/>
            <person name="Jin E."/>
            <person name="Buchheim M."/>
            <person name="Magnuson J."/>
        </authorList>
    </citation>
    <scope>NUCLEOTIDE SEQUENCE</scope>
    <source>
        <strain evidence="7">CCAP 19/18</strain>
    </source>
</reference>
<keyword evidence="8" id="KW-1185">Reference proteome</keyword>
<evidence type="ECO:0000256" key="3">
    <source>
        <dbReference type="ARBA" id="ARBA00022490"/>
    </source>
</evidence>
<proteinExistence type="inferred from homology"/>
<evidence type="ECO:0000313" key="8">
    <source>
        <dbReference type="Proteomes" id="UP000815325"/>
    </source>
</evidence>
<dbReference type="InterPro" id="IPR026507">
    <property type="entry name" value="PIRC1/2"/>
</dbReference>
<evidence type="ECO:0000256" key="4">
    <source>
        <dbReference type="ARBA" id="ARBA00023212"/>
    </source>
</evidence>
<dbReference type="SUPFAM" id="SSF53448">
    <property type="entry name" value="Nucleotide-diphospho-sugar transferases"/>
    <property type="match status" value="1"/>
</dbReference>
<organism evidence="7 8">
    <name type="scientific">Dunaliella salina</name>
    <name type="common">Green alga</name>
    <name type="synonym">Protococcus salinus</name>
    <dbReference type="NCBI Taxonomy" id="3046"/>
    <lineage>
        <taxon>Eukaryota</taxon>
        <taxon>Viridiplantae</taxon>
        <taxon>Chlorophyta</taxon>
        <taxon>core chlorophytes</taxon>
        <taxon>Chlorophyceae</taxon>
        <taxon>CS clade</taxon>
        <taxon>Chlamydomonadales</taxon>
        <taxon>Dunaliellaceae</taxon>
        <taxon>Dunaliella</taxon>
    </lineage>
</organism>
<evidence type="ECO:0000256" key="5">
    <source>
        <dbReference type="ARBA" id="ARBA00023273"/>
    </source>
</evidence>
<protein>
    <submittedName>
        <fullName evidence="7">Uncharacterized protein</fullName>
    </submittedName>
</protein>
<evidence type="ECO:0000256" key="6">
    <source>
        <dbReference type="ARBA" id="ARBA00038014"/>
    </source>
</evidence>
<keyword evidence="5" id="KW-0966">Cell projection</keyword>
<comment type="similarity">
    <text evidence="6">Belongs to the PIERCE1 family.</text>
</comment>
<gene>
    <name evidence="7" type="ORF">DUNSADRAFT_2830</name>
</gene>
<sequence length="418" mass="45442">MEVGGEPVVNWWLKSLRDCPRLLPVSGKVTIVTSPSTHADYTEWANNRRLSLGGFEGRVLANPEAIDGAPMQDLLFALQQVPGLSNSYVMVASLDYFFGPSLPLRQLVEHSVIRGKDALVFAQPPPGESIAGRTEVHFDLQGTTTVTGECKNPKIADLDLDAPNVEADGLSTSVLAPMCIIHKSTAGALASSGLDPGLTPGPKQLARFMKQLCNTKPVYGFHIDMSLPVDSSDGYMYAKTFMEYYQSHISKVASRGVAAEAQELLTRTARDQGLATSMDEGVENLMRRSSQVKQVFLKYSVEAGDILAAKEDAIRRQEEAAATGAAPVSMVKYGVRDELPLRFRDPSTLRHKPKIQHPVFTTTANEIGLRKPDVTNLPDVYAGSAGGFTKTFTGGPYRNEALVTSTTKSKVHRLLDDF</sequence>